<reference evidence="2 3" key="1">
    <citation type="submission" date="2016-06" db="EMBL/GenBank/DDBJ databases">
        <title>Four novel species of enterococci isolated from chicken manure.</title>
        <authorList>
            <person name="Van Tyne D."/>
        </authorList>
    </citation>
    <scope>NUCLEOTIDE SEQUENCE [LARGE SCALE GENOMIC DNA]</scope>
    <source>
        <strain evidence="2 3">CU12B</strain>
    </source>
</reference>
<dbReference type="Pfam" id="PF00583">
    <property type="entry name" value="Acetyltransf_1"/>
    <property type="match status" value="1"/>
</dbReference>
<dbReference type="SUPFAM" id="SSF55729">
    <property type="entry name" value="Acyl-CoA N-acyltransferases (Nat)"/>
    <property type="match status" value="1"/>
</dbReference>
<dbReference type="EMBL" id="MAEL01000012">
    <property type="protein sequence ID" value="KAF1305603.1"/>
    <property type="molecule type" value="Genomic_DNA"/>
</dbReference>
<evidence type="ECO:0000313" key="2">
    <source>
        <dbReference type="EMBL" id="KAF1305603.1"/>
    </source>
</evidence>
<keyword evidence="3" id="KW-1185">Reference proteome</keyword>
<sequence>MDFRKATIEDLPEIMAIIQDAIELLRKQRSPQWQNGYGPSKEKIQHDIQENALYVLSDGQILALAALIEGEDPVYTAIEEGKWQDSAAYLSIHRVAVAQKATGRGIAQQLLKCLIEESKARKISDIRIDTHELNRGMQKAILKTGFTYRGIVYFPIPDGKRLAYQYICE</sequence>
<dbReference type="Proteomes" id="UP000782705">
    <property type="component" value="Unassembled WGS sequence"/>
</dbReference>
<dbReference type="PANTHER" id="PTHR43617:SF20">
    <property type="entry name" value="N-ALPHA-ACETYLTRANSFERASE RIMI"/>
    <property type="match status" value="1"/>
</dbReference>
<dbReference type="InterPro" id="IPR050276">
    <property type="entry name" value="MshD_Acetyltransferase"/>
</dbReference>
<organism evidence="2 3">
    <name type="scientific">Candidatus Enterococcus willemsii</name>
    <dbReference type="NCBI Taxonomy" id="1857215"/>
    <lineage>
        <taxon>Bacteria</taxon>
        <taxon>Bacillati</taxon>
        <taxon>Bacillota</taxon>
        <taxon>Bacilli</taxon>
        <taxon>Lactobacillales</taxon>
        <taxon>Enterococcaceae</taxon>
        <taxon>Enterococcus</taxon>
    </lineage>
</organism>
<feature type="domain" description="N-acetyltransferase" evidence="1">
    <location>
        <begin position="1"/>
        <end position="169"/>
    </location>
</feature>
<gene>
    <name evidence="2" type="ORF">BAU17_13345</name>
</gene>
<protein>
    <submittedName>
        <fullName evidence="2">Acetyltransferase</fullName>
    </submittedName>
</protein>
<dbReference type="RefSeq" id="WP_161901103.1">
    <property type="nucleotide sequence ID" value="NZ_MAEL01000012.1"/>
</dbReference>
<dbReference type="CDD" id="cd04301">
    <property type="entry name" value="NAT_SF"/>
    <property type="match status" value="1"/>
</dbReference>
<dbReference type="InterPro" id="IPR000182">
    <property type="entry name" value="GNAT_dom"/>
</dbReference>
<evidence type="ECO:0000259" key="1">
    <source>
        <dbReference type="PROSITE" id="PS51186"/>
    </source>
</evidence>
<evidence type="ECO:0000313" key="3">
    <source>
        <dbReference type="Proteomes" id="UP000782705"/>
    </source>
</evidence>
<dbReference type="Gene3D" id="3.40.630.30">
    <property type="match status" value="1"/>
</dbReference>
<dbReference type="PANTHER" id="PTHR43617">
    <property type="entry name" value="L-AMINO ACID N-ACETYLTRANSFERASE"/>
    <property type="match status" value="1"/>
</dbReference>
<accession>A0ABQ6Z1Z8</accession>
<name>A0ABQ6Z1Z8_9ENTE</name>
<comment type="caution">
    <text evidence="2">The sequence shown here is derived from an EMBL/GenBank/DDBJ whole genome shotgun (WGS) entry which is preliminary data.</text>
</comment>
<proteinExistence type="predicted"/>
<dbReference type="InterPro" id="IPR016181">
    <property type="entry name" value="Acyl_CoA_acyltransferase"/>
</dbReference>
<dbReference type="PROSITE" id="PS51186">
    <property type="entry name" value="GNAT"/>
    <property type="match status" value="1"/>
</dbReference>